<evidence type="ECO:0000256" key="4">
    <source>
        <dbReference type="ARBA" id="ARBA00022475"/>
    </source>
</evidence>
<keyword evidence="5 10" id="KW-0145">Chemotaxis</keyword>
<comment type="function">
    <text evidence="1 10">Controls the rotational direction of flagella during chemotaxis.</text>
</comment>
<evidence type="ECO:0000313" key="11">
    <source>
        <dbReference type="EMBL" id="RZF20957.1"/>
    </source>
</evidence>
<evidence type="ECO:0000256" key="5">
    <source>
        <dbReference type="ARBA" id="ARBA00022500"/>
    </source>
</evidence>
<dbReference type="PANTHER" id="PTHR35091:SF2">
    <property type="entry name" value="FLAGELLAR PROTEIN FLIL"/>
    <property type="match status" value="1"/>
</dbReference>
<keyword evidence="6 10" id="KW-0812">Transmembrane</keyword>
<keyword evidence="7 10" id="KW-0283">Flagellar rotation</keyword>
<protein>
    <recommendedName>
        <fullName evidence="10">Flagellar protein FliL</fullName>
    </recommendedName>
</protein>
<sequence>MTGRKLLDQIIIALTLLTTIATVGVFVYTNVIYKKELPSNQKELTSLKEDFGELNFPSTYVLDKITLNLESATRRLRFLDVQINLVLFNQDDSEILDQYKPQIYDIVIDVAAAISPEELNSLSGKLIFESRIKKRINELVKKRVVKEVFYSKFVVQ</sequence>
<dbReference type="InterPro" id="IPR005503">
    <property type="entry name" value="FliL"/>
</dbReference>
<accession>A0ABY0IDC4</accession>
<keyword evidence="11" id="KW-0969">Cilium</keyword>
<evidence type="ECO:0000256" key="2">
    <source>
        <dbReference type="ARBA" id="ARBA00004162"/>
    </source>
</evidence>
<reference evidence="12" key="1">
    <citation type="journal article" date="2019" name="Int. J. Syst. Evol. Microbiol.">
        <title>Halobacteriovorax valvorus sp. nov., a novel prokaryotic predator isolated from coastal seawater of China.</title>
        <authorList>
            <person name="Chen M.-X."/>
        </authorList>
    </citation>
    <scope>NUCLEOTIDE SEQUENCE [LARGE SCALE GENOMIC DNA]</scope>
    <source>
        <strain evidence="12">BL9</strain>
    </source>
</reference>
<dbReference type="PANTHER" id="PTHR35091">
    <property type="entry name" value="FLAGELLAR PROTEIN FLIL"/>
    <property type="match status" value="1"/>
</dbReference>
<comment type="similarity">
    <text evidence="3 10">Belongs to the FliL family.</text>
</comment>
<organism evidence="11 12">
    <name type="scientific">Halobacteriovorax vibrionivorans</name>
    <dbReference type="NCBI Taxonomy" id="2152716"/>
    <lineage>
        <taxon>Bacteria</taxon>
        <taxon>Pseudomonadati</taxon>
        <taxon>Bdellovibrionota</taxon>
        <taxon>Bacteriovoracia</taxon>
        <taxon>Bacteriovoracales</taxon>
        <taxon>Halobacteriovoraceae</taxon>
        <taxon>Halobacteriovorax</taxon>
    </lineage>
</organism>
<keyword evidence="12" id="KW-1185">Reference proteome</keyword>
<proteinExistence type="inferred from homology"/>
<dbReference type="RefSeq" id="WP_115363282.1">
    <property type="nucleotide sequence ID" value="NZ_QDKL01000003.1"/>
</dbReference>
<evidence type="ECO:0000313" key="12">
    <source>
        <dbReference type="Proteomes" id="UP000443582"/>
    </source>
</evidence>
<name>A0ABY0IDC4_9BACT</name>
<keyword evidence="11" id="KW-0966">Cell projection</keyword>
<evidence type="ECO:0000256" key="8">
    <source>
        <dbReference type="ARBA" id="ARBA00022989"/>
    </source>
</evidence>
<evidence type="ECO:0000256" key="3">
    <source>
        <dbReference type="ARBA" id="ARBA00008281"/>
    </source>
</evidence>
<keyword evidence="8 10" id="KW-1133">Transmembrane helix</keyword>
<evidence type="ECO:0000256" key="7">
    <source>
        <dbReference type="ARBA" id="ARBA00022779"/>
    </source>
</evidence>
<gene>
    <name evidence="11" type="ORF">DAY19_13310</name>
</gene>
<feature type="transmembrane region" description="Helical" evidence="10">
    <location>
        <begin position="6"/>
        <end position="33"/>
    </location>
</feature>
<comment type="caution">
    <text evidence="11">The sequence shown here is derived from an EMBL/GenBank/DDBJ whole genome shotgun (WGS) entry which is preliminary data.</text>
</comment>
<keyword evidence="4 10" id="KW-1003">Cell membrane</keyword>
<evidence type="ECO:0000256" key="6">
    <source>
        <dbReference type="ARBA" id="ARBA00022692"/>
    </source>
</evidence>
<keyword evidence="11" id="KW-0282">Flagellum</keyword>
<dbReference type="Proteomes" id="UP000443582">
    <property type="component" value="Unassembled WGS sequence"/>
</dbReference>
<comment type="subcellular location">
    <subcellularLocation>
        <location evidence="2">Cell membrane</location>
        <topology evidence="2">Single-pass membrane protein</topology>
    </subcellularLocation>
</comment>
<dbReference type="Pfam" id="PF03748">
    <property type="entry name" value="FliL"/>
    <property type="match status" value="1"/>
</dbReference>
<evidence type="ECO:0000256" key="1">
    <source>
        <dbReference type="ARBA" id="ARBA00002254"/>
    </source>
</evidence>
<evidence type="ECO:0000256" key="10">
    <source>
        <dbReference type="RuleBase" id="RU364125"/>
    </source>
</evidence>
<evidence type="ECO:0000256" key="9">
    <source>
        <dbReference type="ARBA" id="ARBA00023136"/>
    </source>
</evidence>
<dbReference type="EMBL" id="QDKL01000003">
    <property type="protein sequence ID" value="RZF20957.1"/>
    <property type="molecule type" value="Genomic_DNA"/>
</dbReference>
<keyword evidence="9 10" id="KW-0472">Membrane</keyword>